<feature type="compositionally biased region" description="Basic and acidic residues" evidence="7">
    <location>
        <begin position="116"/>
        <end position="132"/>
    </location>
</feature>
<dbReference type="GeneID" id="101407365"/>
<dbReference type="InterPro" id="IPR003388">
    <property type="entry name" value="Reticulon"/>
</dbReference>
<keyword evidence="4 6" id="KW-1133">Transmembrane helix</keyword>
<dbReference type="Gene3D" id="1.20.5.2480">
    <property type="match status" value="1"/>
</dbReference>
<evidence type="ECO:0000256" key="3">
    <source>
        <dbReference type="ARBA" id="ARBA00022824"/>
    </source>
</evidence>
<accession>A0ABM0I069</accession>
<dbReference type="PANTHER" id="PTHR45799">
    <property type="entry name" value="RETICULON-LIKE PROTEIN"/>
    <property type="match status" value="1"/>
</dbReference>
<dbReference type="RefSeq" id="XP_004437572.1">
    <property type="nucleotide sequence ID" value="XM_004437515.2"/>
</dbReference>
<evidence type="ECO:0000256" key="7">
    <source>
        <dbReference type="SAM" id="MobiDB-lite"/>
    </source>
</evidence>
<feature type="domain" description="Reticulon" evidence="8">
    <location>
        <begin position="853"/>
        <end position="1041"/>
    </location>
</feature>
<feature type="region of interest" description="Disordered" evidence="7">
    <location>
        <begin position="1"/>
        <end position="61"/>
    </location>
</feature>
<dbReference type="PROSITE" id="PS50845">
    <property type="entry name" value="RETICULON"/>
    <property type="match status" value="1"/>
</dbReference>
<feature type="region of interest" description="Disordered" evidence="7">
    <location>
        <begin position="547"/>
        <end position="627"/>
    </location>
</feature>
<organism evidence="9 10">
    <name type="scientific">Ceratotherium simum simum</name>
    <name type="common">Southern white rhinoceros</name>
    <dbReference type="NCBI Taxonomy" id="73337"/>
    <lineage>
        <taxon>Eukaryota</taxon>
        <taxon>Metazoa</taxon>
        <taxon>Chordata</taxon>
        <taxon>Craniata</taxon>
        <taxon>Vertebrata</taxon>
        <taxon>Euteleostomi</taxon>
        <taxon>Mammalia</taxon>
        <taxon>Eutheria</taxon>
        <taxon>Laurasiatheria</taxon>
        <taxon>Perissodactyla</taxon>
        <taxon>Rhinocerotidae</taxon>
        <taxon>Ceratotherium</taxon>
    </lineage>
</organism>
<feature type="transmembrane region" description="Helical" evidence="6">
    <location>
        <begin position="981"/>
        <end position="1003"/>
    </location>
</feature>
<keyword evidence="5 6" id="KW-0472">Membrane</keyword>
<proteinExistence type="predicted"/>
<feature type="transmembrane region" description="Helical" evidence="6">
    <location>
        <begin position="953"/>
        <end position="975"/>
    </location>
</feature>
<sequence>MAEPSAATQSPSVSSSSSGAEPSAPGGSGSQGACPALGTKSCGSSCADSFVSSSSSQPVSLFSTSQEGLSSLCFDEPPSEIMTSSFFSSSEIHNTDLTTLHGEKSKELGSQPILAKEGKDRLALLDVKKMEKPQGASKDTADAPVSVAERIHCNRPSIPDSFPDHPAFLSKAAGQVEQQINKDQESKNPNEVASRDDKTAVDAEDKFTSLTAQKPPTEPSKAEGICPDSTSPSEVSGGGNIEKDSPDSPFEVIIDKATFDKEFKDAYKESTNDFGSWAMHTDGESSADISESNDKVFPLRNKEAGQYPTSALLTRQFLHTTAALEEVSRCVNDMHNFTNEILTWDLVPQVKQQSEKSDYITTTSGLDMSEDNSEIPVVNLKTNTYPKIPVCSINGSTPIAKSTGDWAEASLPQENAFTEKPIPDRRDSTKEVSIKCVGGSVQRRDDTLPELPGSLLEKRVSSGSGADTETAVLPDGLLKGEMNWQSSVLGEVTEADSSGASDDTVMEHITADTLFESNKIHAEKPVPISSAVVKTGEREIKEILNCNRENKTSENSEESVSSSEPRQVQPDVLEGSPAGGEVACSQVPDLRVGSEDVKQSDSVSEVSPVQPVTAENPKLPSAASADVDETEFSLNVTASAYLESLHEKSVKDTDDSSPEDLIAAFTETRERGIADKDEGDAFGTTSEKTADFKPTLPVEVLHESESGDSEVKDMKSKYTKQSRETNASELLDVFPTRGTLVASLDLEQEQLTIRALKELSERQKKSASAQDKVESPSEEILKQTFTSAPESSWPQRLYDVLENTDIKTGSDLGISKKPTVIEETTRVDVLSSLSKTDPVNKHVLARLLTDFSVHDLIFWRDVKKTGFVFGTTLILLLSLAAFSVISVVSYLILALLSVTISFRVYKSVIQAVQKSEEGHPFKAYLDVDITLSSEAFHNYVNAAMVHINRALKLIIRLFLVEDLVDSLKLAVFMWLMTYVGAVFNGITLLILAELLIFSVPVVYEKYKTQIDHYVGIARDQTKSIVEKIQAKLPGIAKKKAE</sequence>
<dbReference type="Proteomes" id="UP000694910">
    <property type="component" value="Unplaced"/>
</dbReference>
<feature type="region of interest" description="Disordered" evidence="7">
    <location>
        <begin position="97"/>
        <end position="249"/>
    </location>
</feature>
<reference evidence="10" key="1">
    <citation type="submission" date="2025-08" db="UniProtKB">
        <authorList>
            <consortium name="RefSeq"/>
        </authorList>
    </citation>
    <scope>IDENTIFICATION</scope>
</reference>
<gene>
    <name evidence="10" type="primary">LOC101407365</name>
</gene>
<evidence type="ECO:0000256" key="2">
    <source>
        <dbReference type="ARBA" id="ARBA00022692"/>
    </source>
</evidence>
<evidence type="ECO:0000313" key="9">
    <source>
        <dbReference type="Proteomes" id="UP000694910"/>
    </source>
</evidence>
<keyword evidence="2 6" id="KW-0812">Transmembrane</keyword>
<keyword evidence="9" id="KW-1185">Reference proteome</keyword>
<feature type="compositionally biased region" description="Basic and acidic residues" evidence="7">
    <location>
        <begin position="180"/>
        <end position="207"/>
    </location>
</feature>
<dbReference type="PANTHER" id="PTHR45799:SF4">
    <property type="entry name" value="RETICULON-3"/>
    <property type="match status" value="1"/>
</dbReference>
<evidence type="ECO:0000256" key="4">
    <source>
        <dbReference type="ARBA" id="ARBA00022989"/>
    </source>
</evidence>
<protein>
    <recommendedName>
        <fullName evidence="6">Reticulon</fullName>
    </recommendedName>
</protein>
<evidence type="ECO:0000256" key="5">
    <source>
        <dbReference type="ARBA" id="ARBA00023136"/>
    </source>
</evidence>
<comment type="subcellular location">
    <subcellularLocation>
        <location evidence="1 6">Endoplasmic reticulum membrane</location>
        <topology evidence="1 6">Multi-pass membrane protein</topology>
    </subcellularLocation>
</comment>
<evidence type="ECO:0000256" key="1">
    <source>
        <dbReference type="ARBA" id="ARBA00004477"/>
    </source>
</evidence>
<dbReference type="Pfam" id="PF02453">
    <property type="entry name" value="Reticulon"/>
    <property type="match status" value="1"/>
</dbReference>
<evidence type="ECO:0000259" key="8">
    <source>
        <dbReference type="PROSITE" id="PS50845"/>
    </source>
</evidence>
<keyword evidence="3 6" id="KW-0256">Endoplasmic reticulum</keyword>
<feature type="transmembrane region" description="Helical" evidence="6">
    <location>
        <begin position="867"/>
        <end position="896"/>
    </location>
</feature>
<dbReference type="InterPro" id="IPR046964">
    <property type="entry name" value="RTN1-4"/>
</dbReference>
<evidence type="ECO:0000256" key="6">
    <source>
        <dbReference type="RuleBase" id="RU210713"/>
    </source>
</evidence>
<evidence type="ECO:0000313" key="10">
    <source>
        <dbReference type="RefSeq" id="XP_004437572.1"/>
    </source>
</evidence>
<name>A0ABM0I069_CERSS</name>